<dbReference type="GO" id="GO:0005200">
    <property type="term" value="F:structural constituent of cytoskeleton"/>
    <property type="evidence" value="ECO:0007669"/>
    <property type="project" value="TreeGrafter"/>
</dbReference>
<dbReference type="InterPro" id="IPR039008">
    <property type="entry name" value="IF_rod_dom"/>
</dbReference>
<dbReference type="Pfam" id="PF00038">
    <property type="entry name" value="Filament"/>
    <property type="match status" value="1"/>
</dbReference>
<accession>A0A9D3M6Y0</accession>
<dbReference type="EMBL" id="JAFIRN010000008">
    <property type="protein sequence ID" value="KAG5843575.1"/>
    <property type="molecule type" value="Genomic_DNA"/>
</dbReference>
<proteinExistence type="predicted"/>
<dbReference type="AlphaFoldDB" id="A0A9D3M6Y0"/>
<feature type="coiled-coil region" evidence="3">
    <location>
        <begin position="274"/>
        <end position="340"/>
    </location>
</feature>
<evidence type="ECO:0000256" key="2">
    <source>
        <dbReference type="ARBA" id="ARBA00023054"/>
    </source>
</evidence>
<evidence type="ECO:0000313" key="5">
    <source>
        <dbReference type="EMBL" id="KAG5843575.1"/>
    </source>
</evidence>
<dbReference type="Proteomes" id="UP001044222">
    <property type="component" value="Chromosome 8"/>
</dbReference>
<sequence length="372" mass="42189">MLRVSSYRRLFEDEPWGSQQSGGLYLSSARGGTTEFQWQEPDFKAAHALNRESMSRFKKERVLIAELNDRLALLIETARCLEEDNESLEAQILELEERLSSQDTDSSTGVPECGLELVVERLRREKEQILCDVAKLKGELDLLQVEHAEAVKQRSLIYLEREDVALDVDVVTADCLALKDQVAIYEEQLAMMRVEYESRVEKISEPAAAVPMVTLEFSSPDVTPAILDIKEYFSQLAESLQFQSKAVASIAVGEQGEGEKAKLSGTGVTDASKVDELKMQIAELQKELADLERYGEELDDKILQRRAAYLEEVEELESCLAELEAAQAQLEAQMRDECGDYQDLLTEKMARDMEIVYYRGLVEVEEERLHFL</sequence>
<evidence type="ECO:0000313" key="6">
    <source>
        <dbReference type="Proteomes" id="UP001044222"/>
    </source>
</evidence>
<dbReference type="Gene3D" id="1.20.5.170">
    <property type="match status" value="1"/>
</dbReference>
<evidence type="ECO:0000256" key="1">
    <source>
        <dbReference type="ARBA" id="ARBA00022754"/>
    </source>
</evidence>
<feature type="domain" description="IF rod" evidence="4">
    <location>
        <begin position="60"/>
        <end position="372"/>
    </location>
</feature>
<comment type="caution">
    <text evidence="5">The sequence shown here is derived from an EMBL/GenBank/DDBJ whole genome shotgun (WGS) entry which is preliminary data.</text>
</comment>
<keyword evidence="6" id="KW-1185">Reference proteome</keyword>
<dbReference type="SMART" id="SM01391">
    <property type="entry name" value="Filament"/>
    <property type="match status" value="1"/>
</dbReference>
<protein>
    <recommendedName>
        <fullName evidence="4">IF rod domain-containing protein</fullName>
    </recommendedName>
</protein>
<dbReference type="SUPFAM" id="SSF64593">
    <property type="entry name" value="Intermediate filament protein, coiled coil region"/>
    <property type="match status" value="1"/>
</dbReference>
<dbReference type="PROSITE" id="PS51842">
    <property type="entry name" value="IF_ROD_2"/>
    <property type="match status" value="1"/>
</dbReference>
<dbReference type="GO" id="GO:0005737">
    <property type="term" value="C:cytoplasm"/>
    <property type="evidence" value="ECO:0007669"/>
    <property type="project" value="TreeGrafter"/>
</dbReference>
<feature type="coiled-coil region" evidence="3">
    <location>
        <begin position="64"/>
        <end position="153"/>
    </location>
</feature>
<evidence type="ECO:0000256" key="3">
    <source>
        <dbReference type="SAM" id="Coils"/>
    </source>
</evidence>
<dbReference type="GO" id="GO:0045109">
    <property type="term" value="P:intermediate filament organization"/>
    <property type="evidence" value="ECO:0007669"/>
    <property type="project" value="TreeGrafter"/>
</dbReference>
<keyword evidence="1" id="KW-0403">Intermediate filament</keyword>
<gene>
    <name evidence="5" type="ORF">ANANG_G00152350</name>
</gene>
<reference evidence="5" key="1">
    <citation type="submission" date="2021-01" db="EMBL/GenBank/DDBJ databases">
        <title>A chromosome-scale assembly of European eel, Anguilla anguilla.</title>
        <authorList>
            <person name="Henkel C."/>
            <person name="Jong-Raadsen S.A."/>
            <person name="Dufour S."/>
            <person name="Weltzien F.-A."/>
            <person name="Palstra A.P."/>
            <person name="Pelster B."/>
            <person name="Spaink H.P."/>
            <person name="Van Den Thillart G.E."/>
            <person name="Jansen H."/>
            <person name="Zahm M."/>
            <person name="Klopp C."/>
            <person name="Cedric C."/>
            <person name="Louis A."/>
            <person name="Berthelot C."/>
            <person name="Parey E."/>
            <person name="Roest Crollius H."/>
            <person name="Montfort J."/>
            <person name="Robinson-Rechavi M."/>
            <person name="Bucao C."/>
            <person name="Bouchez O."/>
            <person name="Gislard M."/>
            <person name="Lluch J."/>
            <person name="Milhes M."/>
            <person name="Lampietro C."/>
            <person name="Lopez Roques C."/>
            <person name="Donnadieu C."/>
            <person name="Braasch I."/>
            <person name="Desvignes T."/>
            <person name="Postlethwait J."/>
            <person name="Bobe J."/>
            <person name="Guiguen Y."/>
            <person name="Dirks R."/>
        </authorList>
    </citation>
    <scope>NUCLEOTIDE SEQUENCE</scope>
    <source>
        <strain evidence="5">Tag_6206</strain>
        <tissue evidence="5">Liver</tissue>
    </source>
</reference>
<organism evidence="5 6">
    <name type="scientific">Anguilla anguilla</name>
    <name type="common">European freshwater eel</name>
    <name type="synonym">Muraena anguilla</name>
    <dbReference type="NCBI Taxonomy" id="7936"/>
    <lineage>
        <taxon>Eukaryota</taxon>
        <taxon>Metazoa</taxon>
        <taxon>Chordata</taxon>
        <taxon>Craniata</taxon>
        <taxon>Vertebrata</taxon>
        <taxon>Euteleostomi</taxon>
        <taxon>Actinopterygii</taxon>
        <taxon>Neopterygii</taxon>
        <taxon>Teleostei</taxon>
        <taxon>Anguilliformes</taxon>
        <taxon>Anguillidae</taxon>
        <taxon>Anguilla</taxon>
    </lineage>
</organism>
<dbReference type="GO" id="GO:0005882">
    <property type="term" value="C:intermediate filament"/>
    <property type="evidence" value="ECO:0007669"/>
    <property type="project" value="UniProtKB-KW"/>
</dbReference>
<evidence type="ECO:0000259" key="4">
    <source>
        <dbReference type="PROSITE" id="PS51842"/>
    </source>
</evidence>
<name>A0A9D3M6Y0_ANGAN</name>
<dbReference type="PANTHER" id="PTHR45652:SF7">
    <property type="entry name" value="VIMENTIN-LIKE"/>
    <property type="match status" value="1"/>
</dbReference>
<keyword evidence="2 3" id="KW-0175">Coiled coil</keyword>
<dbReference type="InterPro" id="IPR050405">
    <property type="entry name" value="Intermediate_filament"/>
</dbReference>
<dbReference type="PANTHER" id="PTHR45652">
    <property type="entry name" value="GLIAL FIBRILLARY ACIDIC PROTEIN"/>
    <property type="match status" value="1"/>
</dbReference>